<keyword evidence="2" id="KW-1185">Reference proteome</keyword>
<dbReference type="EMBL" id="QJKJ01009814">
    <property type="protein sequence ID" value="RDX75526.1"/>
    <property type="molecule type" value="Genomic_DNA"/>
</dbReference>
<comment type="caution">
    <text evidence="1">The sequence shown here is derived from an EMBL/GenBank/DDBJ whole genome shotgun (WGS) entry which is preliminary data.</text>
</comment>
<evidence type="ECO:0000313" key="2">
    <source>
        <dbReference type="Proteomes" id="UP000257109"/>
    </source>
</evidence>
<organism evidence="1 2">
    <name type="scientific">Mucuna pruriens</name>
    <name type="common">Velvet bean</name>
    <name type="synonym">Dolichos pruriens</name>
    <dbReference type="NCBI Taxonomy" id="157652"/>
    <lineage>
        <taxon>Eukaryota</taxon>
        <taxon>Viridiplantae</taxon>
        <taxon>Streptophyta</taxon>
        <taxon>Embryophyta</taxon>
        <taxon>Tracheophyta</taxon>
        <taxon>Spermatophyta</taxon>
        <taxon>Magnoliopsida</taxon>
        <taxon>eudicotyledons</taxon>
        <taxon>Gunneridae</taxon>
        <taxon>Pentapetalae</taxon>
        <taxon>rosids</taxon>
        <taxon>fabids</taxon>
        <taxon>Fabales</taxon>
        <taxon>Fabaceae</taxon>
        <taxon>Papilionoideae</taxon>
        <taxon>50 kb inversion clade</taxon>
        <taxon>NPAAA clade</taxon>
        <taxon>indigoferoid/millettioid clade</taxon>
        <taxon>Phaseoleae</taxon>
        <taxon>Mucuna</taxon>
    </lineage>
</organism>
<sequence length="118" mass="13325">MASYAEGRVELRFSYSLKRLGLDHRSPVMAVLHPSSLTIPCHSFFQDPLFFQTLLSRIPFLFVRRLFFVDGVASPSSSLEFQPRQFPVSLEITLLLDTGLLSAMEEPSEFSLMIPASN</sequence>
<evidence type="ECO:0000313" key="1">
    <source>
        <dbReference type="EMBL" id="RDX75526.1"/>
    </source>
</evidence>
<feature type="non-terminal residue" evidence="1">
    <location>
        <position position="1"/>
    </location>
</feature>
<proteinExistence type="predicted"/>
<name>A0A371FB69_MUCPR</name>
<protein>
    <submittedName>
        <fullName evidence="1">Uncharacterized protein</fullName>
    </submittedName>
</protein>
<dbReference type="Proteomes" id="UP000257109">
    <property type="component" value="Unassembled WGS sequence"/>
</dbReference>
<dbReference type="AlphaFoldDB" id="A0A371FB69"/>
<gene>
    <name evidence="1" type="ORF">CR513_44579</name>
</gene>
<reference evidence="1" key="1">
    <citation type="submission" date="2018-05" db="EMBL/GenBank/DDBJ databases">
        <title>Draft genome of Mucuna pruriens seed.</title>
        <authorList>
            <person name="Nnadi N.E."/>
            <person name="Vos R."/>
            <person name="Hasami M.H."/>
            <person name="Devisetty U.K."/>
            <person name="Aguiy J.C."/>
        </authorList>
    </citation>
    <scope>NUCLEOTIDE SEQUENCE [LARGE SCALE GENOMIC DNA]</scope>
    <source>
        <strain evidence="1">JCA_2017</strain>
    </source>
</reference>
<accession>A0A371FB69</accession>